<reference evidence="3" key="1">
    <citation type="journal article" date="2019" name="Int. J. Syst. Evol. Microbiol.">
        <title>The Global Catalogue of Microorganisms (GCM) 10K type strain sequencing project: providing services to taxonomists for standard genome sequencing and annotation.</title>
        <authorList>
            <consortium name="The Broad Institute Genomics Platform"/>
            <consortium name="The Broad Institute Genome Sequencing Center for Infectious Disease"/>
            <person name="Wu L."/>
            <person name="Ma J."/>
        </authorList>
    </citation>
    <scope>NUCLEOTIDE SEQUENCE [LARGE SCALE GENOMIC DNA]</scope>
    <source>
        <strain evidence="3">NBRC 111756</strain>
    </source>
</reference>
<keyword evidence="3" id="KW-1185">Reference proteome</keyword>
<dbReference type="Pfam" id="PF00092">
    <property type="entry name" value="VWA"/>
    <property type="match status" value="1"/>
</dbReference>
<evidence type="ECO:0000313" key="3">
    <source>
        <dbReference type="Proteomes" id="UP001596422"/>
    </source>
</evidence>
<dbReference type="InterPro" id="IPR002035">
    <property type="entry name" value="VWF_A"/>
</dbReference>
<dbReference type="Gene3D" id="3.40.50.410">
    <property type="entry name" value="von Willebrand factor, type A domain"/>
    <property type="match status" value="1"/>
</dbReference>
<organism evidence="2 3">
    <name type="scientific">Marinobacterium aestuariivivens</name>
    <dbReference type="NCBI Taxonomy" id="1698799"/>
    <lineage>
        <taxon>Bacteria</taxon>
        <taxon>Pseudomonadati</taxon>
        <taxon>Pseudomonadota</taxon>
        <taxon>Gammaproteobacteria</taxon>
        <taxon>Oceanospirillales</taxon>
        <taxon>Oceanospirillaceae</taxon>
        <taxon>Marinobacterium</taxon>
    </lineage>
</organism>
<dbReference type="PANTHER" id="PTHR41248:SF1">
    <property type="entry name" value="NORD PROTEIN"/>
    <property type="match status" value="1"/>
</dbReference>
<dbReference type="SUPFAM" id="SSF53300">
    <property type="entry name" value="vWA-like"/>
    <property type="match status" value="1"/>
</dbReference>
<comment type="caution">
    <text evidence="2">The sequence shown here is derived from an EMBL/GenBank/DDBJ whole genome shotgun (WGS) entry which is preliminary data.</text>
</comment>
<name>A0ABW2AAS1_9GAMM</name>
<sequence>MLNAKGDELLGDAHKSLKAELERSAEQGGDTHYQTVRRAVEAPKHPMGRQLVDSVKSTTSKIRSQLYGLVQASQRTGNRNRRSGKRLDTRSLHRVVAGDTRVFRSPVERQRPNTAVHILVDMSGSMRRIVSSEAQGKTREQVARESALALALALEPIPGVNPAVTYFCGDSSQPVFSVVKHGENVLNQSGRFMLGSRGNTPMAEAIWYAAYELSKTREDRKVMIVVTDGQPNRVAPCQAVIDLCERSEIEMVGIGVETSAVSSLFQKNIVIDDAAELQRTLFRLMERSLTASAA</sequence>
<dbReference type="EMBL" id="JBHSWE010000002">
    <property type="protein sequence ID" value="MFC6674307.1"/>
    <property type="molecule type" value="Genomic_DNA"/>
</dbReference>
<dbReference type="PANTHER" id="PTHR41248">
    <property type="entry name" value="NORD PROTEIN"/>
    <property type="match status" value="1"/>
</dbReference>
<evidence type="ECO:0000259" key="1">
    <source>
        <dbReference type="SMART" id="SM00327"/>
    </source>
</evidence>
<gene>
    <name evidence="2" type="ORF">ACFQDL_32465</name>
</gene>
<dbReference type="RefSeq" id="WP_379914141.1">
    <property type="nucleotide sequence ID" value="NZ_JBHSWE010000002.1"/>
</dbReference>
<dbReference type="Proteomes" id="UP001596422">
    <property type="component" value="Unassembled WGS sequence"/>
</dbReference>
<feature type="domain" description="VWFA" evidence="1">
    <location>
        <begin position="113"/>
        <end position="290"/>
    </location>
</feature>
<proteinExistence type="predicted"/>
<dbReference type="InterPro" id="IPR036465">
    <property type="entry name" value="vWFA_dom_sf"/>
</dbReference>
<dbReference type="SMART" id="SM00327">
    <property type="entry name" value="VWA"/>
    <property type="match status" value="1"/>
</dbReference>
<dbReference type="InterPro" id="IPR051928">
    <property type="entry name" value="NorD/CobT"/>
</dbReference>
<protein>
    <submittedName>
        <fullName evidence="2">VWA domain-containing protein</fullName>
    </submittedName>
</protein>
<evidence type="ECO:0000313" key="2">
    <source>
        <dbReference type="EMBL" id="MFC6674307.1"/>
    </source>
</evidence>
<accession>A0ABW2AAS1</accession>